<name>A0A812QAU3_SYMPI</name>
<dbReference type="EMBL" id="CAJNIZ010015269">
    <property type="protein sequence ID" value="CAE7371458.1"/>
    <property type="molecule type" value="Genomic_DNA"/>
</dbReference>
<protein>
    <submittedName>
        <fullName evidence="2">Uncharacterized protein</fullName>
    </submittedName>
</protein>
<gene>
    <name evidence="2" type="ORF">SPIL2461_LOCUS9017</name>
</gene>
<dbReference type="AlphaFoldDB" id="A0A812QAU3"/>
<evidence type="ECO:0000313" key="2">
    <source>
        <dbReference type="EMBL" id="CAE7371458.1"/>
    </source>
</evidence>
<evidence type="ECO:0000256" key="1">
    <source>
        <dbReference type="SAM" id="MobiDB-lite"/>
    </source>
</evidence>
<evidence type="ECO:0000313" key="3">
    <source>
        <dbReference type="Proteomes" id="UP000649617"/>
    </source>
</evidence>
<feature type="compositionally biased region" description="Basic and acidic residues" evidence="1">
    <location>
        <begin position="83"/>
        <end position="106"/>
    </location>
</feature>
<organism evidence="2 3">
    <name type="scientific">Symbiodinium pilosum</name>
    <name type="common">Dinoflagellate</name>
    <dbReference type="NCBI Taxonomy" id="2952"/>
    <lineage>
        <taxon>Eukaryota</taxon>
        <taxon>Sar</taxon>
        <taxon>Alveolata</taxon>
        <taxon>Dinophyceae</taxon>
        <taxon>Suessiales</taxon>
        <taxon>Symbiodiniaceae</taxon>
        <taxon>Symbiodinium</taxon>
    </lineage>
</organism>
<accession>A0A812QAU3</accession>
<feature type="region of interest" description="Disordered" evidence="1">
    <location>
        <begin position="49"/>
        <end position="130"/>
    </location>
</feature>
<proteinExistence type="predicted"/>
<comment type="caution">
    <text evidence="2">The sequence shown here is derived from an EMBL/GenBank/DDBJ whole genome shotgun (WGS) entry which is preliminary data.</text>
</comment>
<keyword evidence="3" id="KW-1185">Reference proteome</keyword>
<reference evidence="2" key="1">
    <citation type="submission" date="2021-02" db="EMBL/GenBank/DDBJ databases">
        <authorList>
            <person name="Dougan E. K."/>
            <person name="Rhodes N."/>
            <person name="Thang M."/>
            <person name="Chan C."/>
        </authorList>
    </citation>
    <scope>NUCLEOTIDE SEQUENCE</scope>
</reference>
<dbReference type="Proteomes" id="UP000649617">
    <property type="component" value="Unassembled WGS sequence"/>
</dbReference>
<sequence length="158" mass="18533">MPREMPDSSERTMQDPRESELLWLQTENQRLTSENEVLHQINDKLRHVTEQRLSRASGAPTHEQSLQPSRGRHELCGWRPTLRSHEGTHVSYKERNSEQGRNDHEPSTSSHRWSQRQEDAAGNQQNAWSGNYTHRYARSWQEDQAGSSNSWWEDEVDS</sequence>